<dbReference type="SMART" id="SM01100">
    <property type="entry name" value="CRAL_TRIO_N"/>
    <property type="match status" value="1"/>
</dbReference>
<accession>A0A023G5J3</accession>
<dbReference type="PROSITE" id="PS50191">
    <property type="entry name" value="CRAL_TRIO"/>
    <property type="match status" value="1"/>
</dbReference>
<dbReference type="Pfam" id="PF00650">
    <property type="entry name" value="CRAL_TRIO"/>
    <property type="match status" value="1"/>
</dbReference>
<organism evidence="2">
    <name type="scientific">Amblyomma triste</name>
    <name type="common">Neotropical tick</name>
    <dbReference type="NCBI Taxonomy" id="251400"/>
    <lineage>
        <taxon>Eukaryota</taxon>
        <taxon>Metazoa</taxon>
        <taxon>Ecdysozoa</taxon>
        <taxon>Arthropoda</taxon>
        <taxon>Chelicerata</taxon>
        <taxon>Arachnida</taxon>
        <taxon>Acari</taxon>
        <taxon>Parasitiformes</taxon>
        <taxon>Ixodida</taxon>
        <taxon>Ixodoidea</taxon>
        <taxon>Ixodidae</taxon>
        <taxon>Amblyomminae</taxon>
        <taxon>Amblyomma</taxon>
    </lineage>
</organism>
<dbReference type="SUPFAM" id="SSF46938">
    <property type="entry name" value="CRAL/TRIO N-terminal domain"/>
    <property type="match status" value="1"/>
</dbReference>
<dbReference type="EMBL" id="GBBM01006344">
    <property type="protein sequence ID" value="JAC29074.1"/>
    <property type="molecule type" value="mRNA"/>
</dbReference>
<dbReference type="PANTHER" id="PTHR10174">
    <property type="entry name" value="ALPHA-TOCOPHEROL TRANSFER PROTEIN-RELATED"/>
    <property type="match status" value="1"/>
</dbReference>
<feature type="domain" description="CRAL-TRIO" evidence="1">
    <location>
        <begin position="94"/>
        <end position="257"/>
    </location>
</feature>
<dbReference type="Gene3D" id="3.40.525.10">
    <property type="entry name" value="CRAL-TRIO lipid binding domain"/>
    <property type="match status" value="1"/>
</dbReference>
<dbReference type="InterPro" id="IPR036273">
    <property type="entry name" value="CRAL/TRIO_N_dom_sf"/>
</dbReference>
<feature type="non-terminal residue" evidence="2">
    <location>
        <position position="258"/>
    </location>
</feature>
<dbReference type="SMART" id="SM00516">
    <property type="entry name" value="SEC14"/>
    <property type="match status" value="1"/>
</dbReference>
<dbReference type="CDD" id="cd00170">
    <property type="entry name" value="SEC14"/>
    <property type="match status" value="1"/>
</dbReference>
<dbReference type="GO" id="GO:1902936">
    <property type="term" value="F:phosphatidylinositol bisphosphate binding"/>
    <property type="evidence" value="ECO:0007669"/>
    <property type="project" value="TreeGrafter"/>
</dbReference>
<name>A0A023G5J3_AMBTT</name>
<dbReference type="Gene3D" id="1.10.8.20">
    <property type="entry name" value="N-terminal domain of phosphatidylinositol transfer protein sec14p"/>
    <property type="match status" value="1"/>
</dbReference>
<dbReference type="SUPFAM" id="SSF52087">
    <property type="entry name" value="CRAL/TRIO domain"/>
    <property type="match status" value="1"/>
</dbReference>
<dbReference type="InterPro" id="IPR001251">
    <property type="entry name" value="CRAL-TRIO_dom"/>
</dbReference>
<dbReference type="InterPro" id="IPR011074">
    <property type="entry name" value="CRAL/TRIO_N_dom"/>
</dbReference>
<dbReference type="PANTHER" id="PTHR10174:SF130">
    <property type="entry name" value="ALPHA-TOCOPHEROL TRANSFER PROTEIN-LIKE"/>
    <property type="match status" value="1"/>
</dbReference>
<dbReference type="InterPro" id="IPR036865">
    <property type="entry name" value="CRAL-TRIO_dom_sf"/>
</dbReference>
<sequence length="258" mass="29295">MAEDTLSIMYSQNGHEFQDPGVTAAEKEDALNQLRELISGETLLECPMDDAFLIKFLRVRKFDVQDAFSNVKKYFQVRRDNPGIFGNLGPHGFPYDVVCRVHRLVAVSRKTDPEGRGVVMFKTGGWCPDICSLNDFFKATILVVEHLLLREEFQVKGIVVILDIKHLSPYHVVHYTPSAIRTFVSLAQGVLPVRIKGVYVINNPALFDVLFAIARTFMKAKLVKRIRLFGYNLEELHKLVPEDVIPEEHGGTLESYEC</sequence>
<dbReference type="PRINTS" id="PR00180">
    <property type="entry name" value="CRETINALDHBP"/>
</dbReference>
<evidence type="ECO:0000259" key="1">
    <source>
        <dbReference type="PROSITE" id="PS50191"/>
    </source>
</evidence>
<proteinExistence type="evidence at transcript level"/>
<dbReference type="Pfam" id="PF03765">
    <property type="entry name" value="CRAL_TRIO_N"/>
    <property type="match status" value="1"/>
</dbReference>
<dbReference type="GO" id="GO:0016020">
    <property type="term" value="C:membrane"/>
    <property type="evidence" value="ECO:0007669"/>
    <property type="project" value="TreeGrafter"/>
</dbReference>
<reference evidence="2" key="1">
    <citation type="submission" date="2014-03" db="EMBL/GenBank/DDBJ databases">
        <title>The sialotranscriptome of Amblyomma triste, Amblyomma parvum and Amblyomma cajennense ticks, uncovered by 454-based RNA-seq.</title>
        <authorList>
            <person name="Garcia G.R."/>
            <person name="Gardinassi L.G."/>
            <person name="Ribeiro J.M."/>
            <person name="Anatriello E."/>
            <person name="Ferreira B.R."/>
            <person name="Moreira H.N."/>
            <person name="Mafra C."/>
            <person name="Olegario M.M."/>
            <person name="Szabo P.J."/>
            <person name="Miranda-Santos I.K."/>
            <person name="Maruyama S.R."/>
        </authorList>
    </citation>
    <scope>NUCLEOTIDE SEQUENCE</scope>
    <source>
        <strain evidence="2">Mato Grasso do Sul</strain>
        <tissue evidence="2">Salivary glands</tissue>
    </source>
</reference>
<protein>
    <recommendedName>
        <fullName evidence="1">CRAL-TRIO domain-containing protein</fullName>
    </recommendedName>
</protein>
<dbReference type="AlphaFoldDB" id="A0A023G5J3"/>
<evidence type="ECO:0000313" key="2">
    <source>
        <dbReference type="EMBL" id="JAC29074.1"/>
    </source>
</evidence>
<dbReference type="Gene3D" id="1.20.5.1200">
    <property type="entry name" value="Alpha-tocopherol transfer"/>
    <property type="match status" value="1"/>
</dbReference>